<dbReference type="GO" id="GO:0005634">
    <property type="term" value="C:nucleus"/>
    <property type="evidence" value="ECO:0007669"/>
    <property type="project" value="UniProtKB-SubCell"/>
</dbReference>
<dbReference type="InterPro" id="IPR036236">
    <property type="entry name" value="Znf_C2H2_sf"/>
</dbReference>
<dbReference type="OrthoDB" id="427030at2759"/>
<feature type="domain" description="C2H2-type" evidence="9">
    <location>
        <begin position="512"/>
        <end position="539"/>
    </location>
</feature>
<evidence type="ECO:0000256" key="1">
    <source>
        <dbReference type="ARBA" id="ARBA00004123"/>
    </source>
</evidence>
<evidence type="ECO:0000313" key="12">
    <source>
        <dbReference type="RefSeq" id="XP_019892617.2"/>
    </source>
</evidence>
<dbReference type="GO" id="GO:0000981">
    <property type="term" value="F:DNA-binding transcription factor activity, RNA polymerase II-specific"/>
    <property type="evidence" value="ECO:0007669"/>
    <property type="project" value="TreeGrafter"/>
</dbReference>
<keyword evidence="3" id="KW-0677">Repeat</keyword>
<keyword evidence="11" id="KW-1185">Reference proteome</keyword>
<dbReference type="PANTHER" id="PTHR23226:SF416">
    <property type="entry name" value="FI01424P"/>
    <property type="match status" value="1"/>
</dbReference>
<evidence type="ECO:0000259" key="10">
    <source>
        <dbReference type="PROSITE" id="PS51029"/>
    </source>
</evidence>
<dbReference type="KEGG" id="mde:109612725"/>
<feature type="domain" description="MADF" evidence="10">
    <location>
        <begin position="240"/>
        <end position="339"/>
    </location>
</feature>
<dbReference type="SMART" id="SM00595">
    <property type="entry name" value="MADF"/>
    <property type="match status" value="2"/>
</dbReference>
<dbReference type="SUPFAM" id="SSF57667">
    <property type="entry name" value="beta-beta-alpha zinc fingers"/>
    <property type="match status" value="4"/>
</dbReference>
<keyword evidence="6" id="KW-0539">Nucleus</keyword>
<feature type="domain" description="MADF" evidence="10">
    <location>
        <begin position="360"/>
        <end position="453"/>
    </location>
</feature>
<dbReference type="Gene3D" id="3.30.160.60">
    <property type="entry name" value="Classic Zinc Finger"/>
    <property type="match status" value="6"/>
</dbReference>
<keyword evidence="2" id="KW-0479">Metal-binding</keyword>
<dbReference type="InterPro" id="IPR006578">
    <property type="entry name" value="MADF-dom"/>
</dbReference>
<dbReference type="SMART" id="SM00355">
    <property type="entry name" value="ZnF_C2H2"/>
    <property type="match status" value="8"/>
</dbReference>
<dbReference type="GO" id="GO:0000785">
    <property type="term" value="C:chromatin"/>
    <property type="evidence" value="ECO:0007669"/>
    <property type="project" value="UniProtKB-ARBA"/>
</dbReference>
<proteinExistence type="predicted"/>
<dbReference type="VEuPathDB" id="VectorBase:MDOMA2_001119"/>
<evidence type="ECO:0000256" key="7">
    <source>
        <dbReference type="PROSITE-ProRule" id="PRU00042"/>
    </source>
</evidence>
<sequence length="659" mass="77778">MDDVVKLEYLVCGEILAPISVNAKEQFFLKCLECDEYFTMLEEFIMHYQYCHNDKFKMTMHSPDTSNAQYQREVDIQYADECQEDRDIHEENDVEEVKDENEENYEAEYALVNESQDNIDEDFGEEEVHNFKDSEGEDGSGDDDNEIGDNEIDDNEVDEDAEIEMYDEENDKADDDDELLQDADDSQEEYDDEGSQDFDRIETSNNDDEDPLARTAKQEESTNTRAFASTFLKSNANWRAFVTAYEKVPQLWDPKLFPKRLKSEERNAYLQQIATEINQERNLELDTTLVGLISVRVRRHLRIILSRIKTAQDRKKAIADKMVPKWYFEALAFLEPSIKQTSMEHYDSRLKHLKKNQILQIIKIYKKFPNLWNSTLAENVCHNKRQEDREQMAEVIYHEMGLKINETSLKKYLENLNSNFTKEKGYALENKGRNLDKELFYYDHMQFLNDHVGPFICKFCGRKLQSPLYFKLHLHQSHHRGGPLKCQICDKEYEQVNPYVAHIRRHLNDLHDECKECGKRFIRHADLQMHMRTHTGAKPFVCEVCGASFSQRHSLTTHSRRHEQKFIHFCDICSKGFYEKFHLTRHMIKHSNVRNYPCKICGKAFKTKRHSETHETTHADNRLYPCPTCGKMFKNNIGVIQHLRTHRKQIEITSNPFES</sequence>
<evidence type="ECO:0000256" key="5">
    <source>
        <dbReference type="ARBA" id="ARBA00022833"/>
    </source>
</evidence>
<dbReference type="GO" id="GO:0008270">
    <property type="term" value="F:zinc ion binding"/>
    <property type="evidence" value="ECO:0007669"/>
    <property type="project" value="UniProtKB-KW"/>
</dbReference>
<feature type="compositionally biased region" description="Acidic residues" evidence="8">
    <location>
        <begin position="135"/>
        <end position="159"/>
    </location>
</feature>
<dbReference type="GO" id="GO:0003682">
    <property type="term" value="F:chromatin binding"/>
    <property type="evidence" value="ECO:0007669"/>
    <property type="project" value="UniProtKB-ARBA"/>
</dbReference>
<evidence type="ECO:0000259" key="9">
    <source>
        <dbReference type="PROSITE" id="PS50157"/>
    </source>
</evidence>
<dbReference type="InterPro" id="IPR013087">
    <property type="entry name" value="Znf_C2H2_type"/>
</dbReference>
<dbReference type="PROSITE" id="PS00028">
    <property type="entry name" value="ZINC_FINGER_C2H2_1"/>
    <property type="match status" value="7"/>
</dbReference>
<dbReference type="Pfam" id="PF00096">
    <property type="entry name" value="zf-C2H2"/>
    <property type="match status" value="4"/>
</dbReference>
<evidence type="ECO:0000256" key="6">
    <source>
        <dbReference type="ARBA" id="ARBA00023242"/>
    </source>
</evidence>
<comment type="subcellular location">
    <subcellularLocation>
        <location evidence="1">Nucleus</location>
    </subcellularLocation>
</comment>
<feature type="domain" description="C2H2-type" evidence="9">
    <location>
        <begin position="540"/>
        <end position="562"/>
    </location>
</feature>
<dbReference type="RefSeq" id="XP_019892617.2">
    <property type="nucleotide sequence ID" value="XM_020037058.2"/>
</dbReference>
<dbReference type="PROSITE" id="PS50157">
    <property type="entry name" value="ZINC_FINGER_C2H2_2"/>
    <property type="match status" value="5"/>
</dbReference>
<dbReference type="Pfam" id="PF10545">
    <property type="entry name" value="MADF_DNA_bdg"/>
    <property type="match status" value="1"/>
</dbReference>
<dbReference type="AlphaFoldDB" id="A0A9J7DIL4"/>
<protein>
    <submittedName>
        <fullName evidence="12">Zinc finger protein 711 isoform X3</fullName>
    </submittedName>
</protein>
<feature type="compositionally biased region" description="Acidic residues" evidence="8">
    <location>
        <begin position="184"/>
        <end position="196"/>
    </location>
</feature>
<dbReference type="PANTHER" id="PTHR23226">
    <property type="entry name" value="ZINC FINGER AND SCAN DOMAIN-CONTAINING"/>
    <property type="match status" value="1"/>
</dbReference>
<dbReference type="PROSITE" id="PS51029">
    <property type="entry name" value="MADF"/>
    <property type="match status" value="2"/>
</dbReference>
<dbReference type="GO" id="GO:0000977">
    <property type="term" value="F:RNA polymerase II transcription regulatory region sequence-specific DNA binding"/>
    <property type="evidence" value="ECO:0007669"/>
    <property type="project" value="TreeGrafter"/>
</dbReference>
<evidence type="ECO:0000256" key="2">
    <source>
        <dbReference type="ARBA" id="ARBA00022723"/>
    </source>
</evidence>
<evidence type="ECO:0000256" key="3">
    <source>
        <dbReference type="ARBA" id="ARBA00022737"/>
    </source>
</evidence>
<accession>A0A9J7DIL4</accession>
<evidence type="ECO:0000313" key="11">
    <source>
        <dbReference type="Proteomes" id="UP001652621"/>
    </source>
</evidence>
<feature type="domain" description="C2H2-type" evidence="9">
    <location>
        <begin position="624"/>
        <end position="651"/>
    </location>
</feature>
<name>A0A9J7DIL4_MUSDO</name>
<gene>
    <name evidence="12" type="primary">LOC109612725</name>
</gene>
<feature type="domain" description="C2H2-type" evidence="9">
    <location>
        <begin position="568"/>
        <end position="595"/>
    </location>
</feature>
<keyword evidence="5" id="KW-0862">Zinc</keyword>
<dbReference type="GeneID" id="109612725"/>
<feature type="domain" description="C2H2-type" evidence="9">
    <location>
        <begin position="596"/>
        <end position="623"/>
    </location>
</feature>
<dbReference type="Proteomes" id="UP001652621">
    <property type="component" value="Unplaced"/>
</dbReference>
<evidence type="ECO:0000256" key="8">
    <source>
        <dbReference type="SAM" id="MobiDB-lite"/>
    </source>
</evidence>
<feature type="region of interest" description="Disordered" evidence="8">
    <location>
        <begin position="184"/>
        <end position="223"/>
    </location>
</feature>
<keyword evidence="4 7" id="KW-0863">Zinc-finger</keyword>
<feature type="region of interest" description="Disordered" evidence="8">
    <location>
        <begin position="130"/>
        <end position="159"/>
    </location>
</feature>
<dbReference type="GO" id="GO:0040029">
    <property type="term" value="P:epigenetic regulation of gene expression"/>
    <property type="evidence" value="ECO:0007669"/>
    <property type="project" value="UniProtKB-ARBA"/>
</dbReference>
<reference evidence="12" key="1">
    <citation type="submission" date="2025-08" db="UniProtKB">
        <authorList>
            <consortium name="RefSeq"/>
        </authorList>
    </citation>
    <scope>IDENTIFICATION</scope>
    <source>
        <strain evidence="12">Aabys</strain>
        <tissue evidence="12">Whole body</tissue>
    </source>
</reference>
<evidence type="ECO:0000256" key="4">
    <source>
        <dbReference type="ARBA" id="ARBA00022771"/>
    </source>
</evidence>
<organism evidence="11 12">
    <name type="scientific">Musca domestica</name>
    <name type="common">House fly</name>
    <dbReference type="NCBI Taxonomy" id="7370"/>
    <lineage>
        <taxon>Eukaryota</taxon>
        <taxon>Metazoa</taxon>
        <taxon>Ecdysozoa</taxon>
        <taxon>Arthropoda</taxon>
        <taxon>Hexapoda</taxon>
        <taxon>Insecta</taxon>
        <taxon>Pterygota</taxon>
        <taxon>Neoptera</taxon>
        <taxon>Endopterygota</taxon>
        <taxon>Diptera</taxon>
        <taxon>Brachycera</taxon>
        <taxon>Muscomorpha</taxon>
        <taxon>Muscoidea</taxon>
        <taxon>Muscidae</taxon>
        <taxon>Musca</taxon>
    </lineage>
</organism>